<dbReference type="Proteomes" id="UP001497644">
    <property type="component" value="Unassembled WGS sequence"/>
</dbReference>
<dbReference type="EMBL" id="CAXIPU020000809">
    <property type="protein sequence ID" value="CAL1672684.1"/>
    <property type="molecule type" value="Genomic_DNA"/>
</dbReference>
<dbReference type="Pfam" id="PF13359">
    <property type="entry name" value="DDE_Tnp_4"/>
    <property type="match status" value="1"/>
</dbReference>
<dbReference type="GO" id="GO:0005634">
    <property type="term" value="C:nucleus"/>
    <property type="evidence" value="ECO:0007669"/>
    <property type="project" value="UniProtKB-SubCell"/>
</dbReference>
<keyword evidence="5" id="KW-0479">Metal-binding</keyword>
<name>A0AAV2N056_9HYME</name>
<dbReference type="GO" id="GO:0016787">
    <property type="term" value="F:hydrolase activity"/>
    <property type="evidence" value="ECO:0007669"/>
    <property type="project" value="UniProtKB-KW"/>
</dbReference>
<evidence type="ECO:0000256" key="5">
    <source>
        <dbReference type="ARBA" id="ARBA00022723"/>
    </source>
</evidence>
<comment type="cofactor">
    <cofactor evidence="1">
        <name>a divalent metal cation</name>
        <dbReference type="ChEBI" id="CHEBI:60240"/>
    </cofactor>
</comment>
<protein>
    <recommendedName>
        <fullName evidence="9">DDE Tnp4 domain-containing protein</fullName>
    </recommendedName>
</protein>
<reference evidence="10" key="1">
    <citation type="submission" date="2024-04" db="EMBL/GenBank/DDBJ databases">
        <authorList>
            <consortium name="Molecular Ecology Group"/>
        </authorList>
    </citation>
    <scope>NUCLEOTIDE SEQUENCE</scope>
</reference>
<proteinExistence type="inferred from homology"/>
<evidence type="ECO:0000313" key="10">
    <source>
        <dbReference type="EMBL" id="CAL1672684.1"/>
    </source>
</evidence>
<comment type="caution">
    <text evidence="10">The sequence shown here is derived from an EMBL/GenBank/DDBJ whole genome shotgun (WGS) entry which is preliminary data.</text>
</comment>
<feature type="domain" description="DDE Tnp4" evidence="9">
    <location>
        <begin position="206"/>
        <end position="362"/>
    </location>
</feature>
<comment type="subcellular location">
    <subcellularLocation>
        <location evidence="2">Nucleus</location>
    </subcellularLocation>
</comment>
<dbReference type="PANTHER" id="PTHR22930">
    <property type="match status" value="1"/>
</dbReference>
<gene>
    <name evidence="10" type="ORF">LPLAT_LOCUS10582</name>
</gene>
<feature type="compositionally biased region" description="Low complexity" evidence="8">
    <location>
        <begin position="27"/>
        <end position="45"/>
    </location>
</feature>
<evidence type="ECO:0000259" key="9">
    <source>
        <dbReference type="Pfam" id="PF13359"/>
    </source>
</evidence>
<dbReference type="GO" id="GO:0046872">
    <property type="term" value="F:metal ion binding"/>
    <property type="evidence" value="ECO:0007669"/>
    <property type="project" value="UniProtKB-KW"/>
</dbReference>
<evidence type="ECO:0000256" key="7">
    <source>
        <dbReference type="ARBA" id="ARBA00023242"/>
    </source>
</evidence>
<keyword evidence="11" id="KW-1185">Reference proteome</keyword>
<evidence type="ECO:0000256" key="2">
    <source>
        <dbReference type="ARBA" id="ARBA00004123"/>
    </source>
</evidence>
<evidence type="ECO:0000313" key="11">
    <source>
        <dbReference type="Proteomes" id="UP001497644"/>
    </source>
</evidence>
<comment type="similarity">
    <text evidence="3">Belongs to the HARBI1 family.</text>
</comment>
<sequence length="417" mass="48720">MNEDNLLDNAIDLLENSSTSSDDDNIDSNSTSSSDDSSSTTSSDDSNYNLLLENDIYEEDLLFPLLHFLNNGHRRRVEDFLHVARAKSNEEFREDFRLTRPIVYLLLEFLETSGFIPLHESGKKKKSAELCLLMTLWFLNNKEPHRTLSNLFDMSLSSVFRIIRRVINWLVTIVPEVITWPEGNNITKVSHKFQEIAGIRNCIGAIDGSHIYINKPEENGREYFNRKQCYSILLQAVTDSNMKFTNIYCGDPGSFHDVRMLRRSELFRVAELERENIFPNTFLLGDKGYNGVAKKWIVSPFKDNDNLTIEQVEFNRKVSATRVVVEKAFSILKGRFRQLQKLPLRDTHFMTRIIIACCVLHNICLNNDDNDKDFYIEEDIVEQNELRNCYEQRDENVYAENLDRRTLLFREMYPYNN</sequence>
<evidence type="ECO:0000256" key="8">
    <source>
        <dbReference type="SAM" id="MobiDB-lite"/>
    </source>
</evidence>
<dbReference type="GO" id="GO:0004518">
    <property type="term" value="F:nuclease activity"/>
    <property type="evidence" value="ECO:0007669"/>
    <property type="project" value="UniProtKB-KW"/>
</dbReference>
<accession>A0AAV2N056</accession>
<keyword evidence="4" id="KW-0540">Nuclease</keyword>
<feature type="region of interest" description="Disordered" evidence="8">
    <location>
        <begin position="16"/>
        <end position="45"/>
    </location>
</feature>
<evidence type="ECO:0000256" key="1">
    <source>
        <dbReference type="ARBA" id="ARBA00001968"/>
    </source>
</evidence>
<evidence type="ECO:0000256" key="6">
    <source>
        <dbReference type="ARBA" id="ARBA00022801"/>
    </source>
</evidence>
<evidence type="ECO:0000256" key="3">
    <source>
        <dbReference type="ARBA" id="ARBA00006958"/>
    </source>
</evidence>
<keyword evidence="7" id="KW-0539">Nucleus</keyword>
<dbReference type="PANTHER" id="PTHR22930:SF85">
    <property type="entry name" value="GH03217P-RELATED"/>
    <property type="match status" value="1"/>
</dbReference>
<dbReference type="AlphaFoldDB" id="A0AAV2N056"/>
<evidence type="ECO:0000256" key="4">
    <source>
        <dbReference type="ARBA" id="ARBA00022722"/>
    </source>
</evidence>
<dbReference type="InterPro" id="IPR045249">
    <property type="entry name" value="HARBI1-like"/>
</dbReference>
<dbReference type="InterPro" id="IPR027806">
    <property type="entry name" value="HARBI1_dom"/>
</dbReference>
<keyword evidence="6" id="KW-0378">Hydrolase</keyword>
<organism evidence="10 11">
    <name type="scientific">Lasius platythorax</name>
    <dbReference type="NCBI Taxonomy" id="488582"/>
    <lineage>
        <taxon>Eukaryota</taxon>
        <taxon>Metazoa</taxon>
        <taxon>Ecdysozoa</taxon>
        <taxon>Arthropoda</taxon>
        <taxon>Hexapoda</taxon>
        <taxon>Insecta</taxon>
        <taxon>Pterygota</taxon>
        <taxon>Neoptera</taxon>
        <taxon>Endopterygota</taxon>
        <taxon>Hymenoptera</taxon>
        <taxon>Apocrita</taxon>
        <taxon>Aculeata</taxon>
        <taxon>Formicoidea</taxon>
        <taxon>Formicidae</taxon>
        <taxon>Formicinae</taxon>
        <taxon>Lasius</taxon>
        <taxon>Lasius</taxon>
    </lineage>
</organism>